<dbReference type="CDD" id="cd22573">
    <property type="entry name" value="RMP1_RBD"/>
    <property type="match status" value="1"/>
</dbReference>
<dbReference type="GO" id="GO:0000172">
    <property type="term" value="C:ribonuclease MRP complex"/>
    <property type="evidence" value="ECO:0007669"/>
    <property type="project" value="InterPro"/>
</dbReference>
<evidence type="ECO:0000313" key="3">
    <source>
        <dbReference type="Proteomes" id="UP000799436"/>
    </source>
</evidence>
<proteinExistence type="predicted"/>
<dbReference type="GO" id="GO:0000466">
    <property type="term" value="P:maturation of 5.8S rRNA from tricistronic rRNA transcript (SSU-rRNA, 5.8S rRNA, LSU-rRNA)"/>
    <property type="evidence" value="ECO:0007669"/>
    <property type="project" value="TreeGrafter"/>
</dbReference>
<gene>
    <name evidence="2" type="ORF">EJ03DRAFT_257773</name>
</gene>
<feature type="non-terminal residue" evidence="2">
    <location>
        <position position="1"/>
    </location>
</feature>
<dbReference type="GO" id="GO:0000294">
    <property type="term" value="P:nuclear-transcribed mRNA catabolic process, RNase MRP-dependent"/>
    <property type="evidence" value="ECO:0007669"/>
    <property type="project" value="TreeGrafter"/>
</dbReference>
<name>A0A6G1L6J8_9PEZI</name>
<dbReference type="Pfam" id="PF20945">
    <property type="entry name" value="RMP1"/>
    <property type="match status" value="1"/>
</dbReference>
<protein>
    <recommendedName>
        <fullName evidence="1">RNase MRP protein 1 RNA binding domain-containing protein</fullName>
    </recommendedName>
</protein>
<dbReference type="EMBL" id="ML995844">
    <property type="protein sequence ID" value="KAF2768475.1"/>
    <property type="molecule type" value="Genomic_DNA"/>
</dbReference>
<keyword evidence="3" id="KW-1185">Reference proteome</keyword>
<accession>A0A6G1L6J8</accession>
<evidence type="ECO:0000313" key="2">
    <source>
        <dbReference type="EMBL" id="KAF2768475.1"/>
    </source>
</evidence>
<dbReference type="Proteomes" id="UP000799436">
    <property type="component" value="Unassembled WGS sequence"/>
</dbReference>
<feature type="non-terminal residue" evidence="2">
    <location>
        <position position="151"/>
    </location>
</feature>
<evidence type="ECO:0000259" key="1">
    <source>
        <dbReference type="Pfam" id="PF20945"/>
    </source>
</evidence>
<dbReference type="PANTHER" id="PTHR37792">
    <property type="entry name" value="RIBONUCLEASE MRP PROTEIN SUBUNIT RMP1"/>
    <property type="match status" value="1"/>
</dbReference>
<sequence>SEEDWQTLQHLSDLLHIFHHRNKNQHRRSTWWRHFSIFRRQLTCLGNEMTSLHEVPTTHLEKTKKKFRDQQIRKQLDQRIPFWQDVMVARWQHAFSQIAADGRFSVLGLVLLATLAEACRITGITAAIEDLGQAEVEKVLAKFAEESREDD</sequence>
<dbReference type="AlphaFoldDB" id="A0A6G1L6J8"/>
<reference evidence="2" key="1">
    <citation type="journal article" date="2020" name="Stud. Mycol.">
        <title>101 Dothideomycetes genomes: a test case for predicting lifestyles and emergence of pathogens.</title>
        <authorList>
            <person name="Haridas S."/>
            <person name="Albert R."/>
            <person name="Binder M."/>
            <person name="Bloem J."/>
            <person name="Labutti K."/>
            <person name="Salamov A."/>
            <person name="Andreopoulos B."/>
            <person name="Baker S."/>
            <person name="Barry K."/>
            <person name="Bills G."/>
            <person name="Bluhm B."/>
            <person name="Cannon C."/>
            <person name="Castanera R."/>
            <person name="Culley D."/>
            <person name="Daum C."/>
            <person name="Ezra D."/>
            <person name="Gonzalez J."/>
            <person name="Henrissat B."/>
            <person name="Kuo A."/>
            <person name="Liang C."/>
            <person name="Lipzen A."/>
            <person name="Lutzoni F."/>
            <person name="Magnuson J."/>
            <person name="Mondo S."/>
            <person name="Nolan M."/>
            <person name="Ohm R."/>
            <person name="Pangilinan J."/>
            <person name="Park H.-J."/>
            <person name="Ramirez L."/>
            <person name="Alfaro M."/>
            <person name="Sun H."/>
            <person name="Tritt A."/>
            <person name="Yoshinaga Y."/>
            <person name="Zwiers L.-H."/>
            <person name="Turgeon B."/>
            <person name="Goodwin S."/>
            <person name="Spatafora J."/>
            <person name="Crous P."/>
            <person name="Grigoriev I."/>
        </authorList>
    </citation>
    <scope>NUCLEOTIDE SEQUENCE</scope>
    <source>
        <strain evidence="2">CBS 116005</strain>
    </source>
</reference>
<dbReference type="InterPro" id="IPR047205">
    <property type="entry name" value="RMP1"/>
</dbReference>
<dbReference type="OrthoDB" id="5414547at2759"/>
<dbReference type="InterPro" id="IPR047204">
    <property type="entry name" value="RMP1_RBD"/>
</dbReference>
<organism evidence="2 3">
    <name type="scientific">Teratosphaeria nubilosa</name>
    <dbReference type="NCBI Taxonomy" id="161662"/>
    <lineage>
        <taxon>Eukaryota</taxon>
        <taxon>Fungi</taxon>
        <taxon>Dikarya</taxon>
        <taxon>Ascomycota</taxon>
        <taxon>Pezizomycotina</taxon>
        <taxon>Dothideomycetes</taxon>
        <taxon>Dothideomycetidae</taxon>
        <taxon>Mycosphaerellales</taxon>
        <taxon>Teratosphaeriaceae</taxon>
        <taxon>Teratosphaeria</taxon>
    </lineage>
</organism>
<dbReference type="GO" id="GO:0042134">
    <property type="term" value="F:rRNA primary transcript binding"/>
    <property type="evidence" value="ECO:0007669"/>
    <property type="project" value="InterPro"/>
</dbReference>
<feature type="domain" description="RNase MRP protein 1 RNA binding" evidence="1">
    <location>
        <begin position="14"/>
        <end position="117"/>
    </location>
</feature>
<dbReference type="PANTHER" id="PTHR37792:SF1">
    <property type="entry name" value="RIBONUCLEASE MRP PROTEIN SUBUNIT RMP1"/>
    <property type="match status" value="1"/>
</dbReference>